<feature type="region of interest" description="Disordered" evidence="1">
    <location>
        <begin position="1"/>
        <end position="31"/>
    </location>
</feature>
<dbReference type="SUPFAM" id="SSF64288">
    <property type="entry name" value="Chorismate lyase-like"/>
    <property type="match status" value="1"/>
</dbReference>
<evidence type="ECO:0000313" key="3">
    <source>
        <dbReference type="EMBL" id="KAA9163216.1"/>
    </source>
</evidence>
<protein>
    <submittedName>
        <fullName evidence="3">UTRA domain-containing protein</fullName>
    </submittedName>
</protein>
<dbReference type="RefSeq" id="WP_144757033.1">
    <property type="nucleotide sequence ID" value="NZ_VMNW02000010.1"/>
</dbReference>
<comment type="caution">
    <text evidence="3">The sequence shown here is derived from an EMBL/GenBank/DDBJ whole genome shotgun (WGS) entry which is preliminary data.</text>
</comment>
<name>A0A5N0VA20_9PSEU</name>
<feature type="compositionally biased region" description="Polar residues" evidence="1">
    <location>
        <begin position="1"/>
        <end position="11"/>
    </location>
</feature>
<feature type="domain" description="UbiC transcription regulator-associated" evidence="2">
    <location>
        <begin position="29"/>
        <end position="169"/>
    </location>
</feature>
<evidence type="ECO:0000313" key="4">
    <source>
        <dbReference type="Proteomes" id="UP000319769"/>
    </source>
</evidence>
<dbReference type="Gene3D" id="3.40.1410.10">
    <property type="entry name" value="Chorismate lyase-like"/>
    <property type="match status" value="1"/>
</dbReference>
<dbReference type="EMBL" id="VMNW02000010">
    <property type="protein sequence ID" value="KAA9163216.1"/>
    <property type="molecule type" value="Genomic_DNA"/>
</dbReference>
<dbReference type="InterPro" id="IPR028978">
    <property type="entry name" value="Chorismate_lyase_/UTRA_dom_sf"/>
</dbReference>
<dbReference type="PANTHER" id="PTHR44846">
    <property type="entry name" value="MANNOSYL-D-GLYCERATE TRANSPORT/METABOLISM SYSTEM REPRESSOR MNGR-RELATED"/>
    <property type="match status" value="1"/>
</dbReference>
<organism evidence="3 4">
    <name type="scientific">Amycolatopsis acidicola</name>
    <dbReference type="NCBI Taxonomy" id="2596893"/>
    <lineage>
        <taxon>Bacteria</taxon>
        <taxon>Bacillati</taxon>
        <taxon>Actinomycetota</taxon>
        <taxon>Actinomycetes</taxon>
        <taxon>Pseudonocardiales</taxon>
        <taxon>Pseudonocardiaceae</taxon>
        <taxon>Amycolatopsis</taxon>
    </lineage>
</organism>
<sequence length="176" mass="19149">MSEATTWTSVSLPYLTGEQPDPWKNEAAAHGGRGTQALGEVAEIDPPPEVAAMLQLAAGARVVVRRRTMFLDDRPVELTDSYYPADIAHGTPLAEPRKIRGGAVGVLIGLGLTPHHVSEDVHARLATPDERDALQLDDPACLQLLARTVATEDHRRVEASIMTMLAGRRLRYQLTL</sequence>
<accession>A0A5N0VA20</accession>
<dbReference type="Pfam" id="PF07702">
    <property type="entry name" value="UTRA"/>
    <property type="match status" value="1"/>
</dbReference>
<dbReference type="InterPro" id="IPR050679">
    <property type="entry name" value="Bact_HTH_transcr_reg"/>
</dbReference>
<dbReference type="GO" id="GO:0045892">
    <property type="term" value="P:negative regulation of DNA-templated transcription"/>
    <property type="evidence" value="ECO:0007669"/>
    <property type="project" value="TreeGrafter"/>
</dbReference>
<evidence type="ECO:0000256" key="1">
    <source>
        <dbReference type="SAM" id="MobiDB-lite"/>
    </source>
</evidence>
<proteinExistence type="predicted"/>
<dbReference type="SMART" id="SM00866">
    <property type="entry name" value="UTRA"/>
    <property type="match status" value="1"/>
</dbReference>
<dbReference type="AlphaFoldDB" id="A0A5N0VA20"/>
<keyword evidence="4" id="KW-1185">Reference proteome</keyword>
<dbReference type="OrthoDB" id="3620754at2"/>
<dbReference type="PANTHER" id="PTHR44846:SF17">
    <property type="entry name" value="GNTR-FAMILY TRANSCRIPTIONAL REGULATOR"/>
    <property type="match status" value="1"/>
</dbReference>
<dbReference type="InterPro" id="IPR011663">
    <property type="entry name" value="UTRA"/>
</dbReference>
<dbReference type="Proteomes" id="UP000319769">
    <property type="component" value="Unassembled WGS sequence"/>
</dbReference>
<dbReference type="GO" id="GO:0003677">
    <property type="term" value="F:DNA binding"/>
    <property type="evidence" value="ECO:0007669"/>
    <property type="project" value="InterPro"/>
</dbReference>
<evidence type="ECO:0000259" key="2">
    <source>
        <dbReference type="SMART" id="SM00866"/>
    </source>
</evidence>
<reference evidence="3" key="1">
    <citation type="submission" date="2019-09" db="EMBL/GenBank/DDBJ databases">
        <authorList>
            <person name="Teo W.F.A."/>
            <person name="Duangmal K."/>
        </authorList>
    </citation>
    <scope>NUCLEOTIDE SEQUENCE [LARGE SCALE GENOMIC DNA]</scope>
    <source>
        <strain evidence="3">K81G1</strain>
    </source>
</reference>
<gene>
    <name evidence="3" type="ORF">FPZ12_009425</name>
</gene>